<keyword evidence="2" id="KW-1185">Reference proteome</keyword>
<dbReference type="RefSeq" id="WP_160588302.1">
    <property type="nucleotide sequence ID" value="NZ_BMHN01000001.1"/>
</dbReference>
<protein>
    <submittedName>
        <fullName evidence="1">Uncharacterized protein</fullName>
    </submittedName>
</protein>
<sequence>MVAEKKSDDIYVELPDGLNRAQVMAAVERAAASVGIYISHIGGYSRKKYPGSVHWHFKRTPKERGLIDATYWDVKQLFWLMIRHREPQWVHSMAPRLRRALAKEFAAPVG</sequence>
<evidence type="ECO:0000313" key="2">
    <source>
        <dbReference type="Proteomes" id="UP000470384"/>
    </source>
</evidence>
<name>A0A845QCT5_9HYPH</name>
<comment type="caution">
    <text evidence="1">The sequence shown here is derived from an EMBL/GenBank/DDBJ whole genome shotgun (WGS) entry which is preliminary data.</text>
</comment>
<gene>
    <name evidence="1" type="ORF">GTQ45_10845</name>
</gene>
<dbReference type="Proteomes" id="UP000470384">
    <property type="component" value="Unassembled WGS sequence"/>
</dbReference>
<dbReference type="EMBL" id="WXYQ01000007">
    <property type="protein sequence ID" value="NBG96229.1"/>
    <property type="molecule type" value="Genomic_DNA"/>
</dbReference>
<dbReference type="AlphaFoldDB" id="A0A845QCT5"/>
<accession>A0A845QCT5</accession>
<reference evidence="1 2" key="1">
    <citation type="journal article" date="2016" name="Int. J. Syst. Evol. Microbiol.">
        <title>Pyruvatibacter mobilis gen. nov., sp. nov., a marine bacterium from the culture broth of Picochlorum sp. 122.</title>
        <authorList>
            <person name="Wang G."/>
            <person name="Tang M."/>
            <person name="Wu H."/>
            <person name="Dai S."/>
            <person name="Li T."/>
            <person name="Chen C."/>
            <person name="He H."/>
            <person name="Fan J."/>
            <person name="Xiang W."/>
            <person name="Li X."/>
        </authorList>
    </citation>
    <scope>NUCLEOTIDE SEQUENCE [LARGE SCALE GENOMIC DNA]</scope>
    <source>
        <strain evidence="1 2">GYP-11</strain>
    </source>
</reference>
<evidence type="ECO:0000313" key="1">
    <source>
        <dbReference type="EMBL" id="NBG96229.1"/>
    </source>
</evidence>
<dbReference type="GeneID" id="300655378"/>
<organism evidence="1 2">
    <name type="scientific">Pyruvatibacter mobilis</name>
    <dbReference type="NCBI Taxonomy" id="1712261"/>
    <lineage>
        <taxon>Bacteria</taxon>
        <taxon>Pseudomonadati</taxon>
        <taxon>Pseudomonadota</taxon>
        <taxon>Alphaproteobacteria</taxon>
        <taxon>Hyphomicrobiales</taxon>
        <taxon>Parvibaculaceae</taxon>
        <taxon>Pyruvatibacter</taxon>
    </lineage>
</organism>
<proteinExistence type="predicted"/>
<dbReference type="OrthoDB" id="8452012at2"/>